<accession>A0A1G8CA31</accession>
<feature type="region of interest" description="Disordered" evidence="1">
    <location>
        <begin position="1"/>
        <end position="40"/>
    </location>
</feature>
<dbReference type="Proteomes" id="UP000182894">
    <property type="component" value="Unassembled WGS sequence"/>
</dbReference>
<evidence type="ECO:0000256" key="1">
    <source>
        <dbReference type="SAM" id="MobiDB-lite"/>
    </source>
</evidence>
<dbReference type="STRING" id="89065.SAMN05216605_106190"/>
<sequence length="294" mass="32428">MRISTSEQNPAVPLPVSNKERLSTSRPTPEATSSGAAPASPVSISGKAFVMARLFEGHVLEPAVVHYAPGLDSMFPTYFLTQGDRELLGSVYEFAQGEGIDLAYVDDLAGGIAHYRRADNGKEVLPQRPLMRFDMEGHEVTYTFNEKAAATANRIMAGEGIKSTGFDKGFLRFALDVAYSPMSTLNFDFLEQVVNRFSDVGATVTDLGNRFSHFQRGEKNYIKHVSKEVYDICTSRRIANGSKTDIGKASQKPDPLGYVNIPQDLSTTLRQVIQKYLQKSGIPTLFDMIARLRC</sequence>
<gene>
    <name evidence="2" type="ORF">SAMN05216605_106190</name>
</gene>
<organism evidence="2 3">
    <name type="scientific">Pseudomonas abietaniphila</name>
    <dbReference type="NCBI Taxonomy" id="89065"/>
    <lineage>
        <taxon>Bacteria</taxon>
        <taxon>Pseudomonadati</taxon>
        <taxon>Pseudomonadota</taxon>
        <taxon>Gammaproteobacteria</taxon>
        <taxon>Pseudomonadales</taxon>
        <taxon>Pseudomonadaceae</taxon>
        <taxon>Pseudomonas</taxon>
    </lineage>
</organism>
<dbReference type="EMBL" id="FNCO01000006">
    <property type="protein sequence ID" value="SDH42346.1"/>
    <property type="molecule type" value="Genomic_DNA"/>
</dbReference>
<feature type="compositionally biased region" description="Polar residues" evidence="1">
    <location>
        <begin position="24"/>
        <end position="35"/>
    </location>
</feature>
<reference evidence="3" key="1">
    <citation type="submission" date="2016-10" db="EMBL/GenBank/DDBJ databases">
        <authorList>
            <person name="Varghese N."/>
            <person name="Submissions S."/>
        </authorList>
    </citation>
    <scope>NUCLEOTIDE SEQUENCE [LARGE SCALE GENOMIC DNA]</scope>
    <source>
        <strain evidence="3">ATCC 700689</strain>
    </source>
</reference>
<evidence type="ECO:0000313" key="2">
    <source>
        <dbReference type="EMBL" id="SDH42346.1"/>
    </source>
</evidence>
<dbReference type="AlphaFoldDB" id="A0A1G8CA31"/>
<dbReference type="RefSeq" id="WP_074753040.1">
    <property type="nucleotide sequence ID" value="NZ_FNCO01000006.1"/>
</dbReference>
<keyword evidence="3" id="KW-1185">Reference proteome</keyword>
<proteinExistence type="predicted"/>
<evidence type="ECO:0000313" key="3">
    <source>
        <dbReference type="Proteomes" id="UP000182894"/>
    </source>
</evidence>
<name>A0A1G8CA31_9PSED</name>
<dbReference type="OrthoDB" id="6282430at2"/>
<protein>
    <submittedName>
        <fullName evidence="2">Uncharacterized protein</fullName>
    </submittedName>
</protein>